<keyword evidence="2" id="KW-0812">Transmembrane</keyword>
<gene>
    <name evidence="3" type="ORF">BGW38_004451</name>
</gene>
<organism evidence="3 4">
    <name type="scientific">Lunasporangiospora selenospora</name>
    <dbReference type="NCBI Taxonomy" id="979761"/>
    <lineage>
        <taxon>Eukaryota</taxon>
        <taxon>Fungi</taxon>
        <taxon>Fungi incertae sedis</taxon>
        <taxon>Mucoromycota</taxon>
        <taxon>Mortierellomycotina</taxon>
        <taxon>Mortierellomycetes</taxon>
        <taxon>Mortierellales</taxon>
        <taxon>Mortierellaceae</taxon>
        <taxon>Lunasporangiospora</taxon>
    </lineage>
</organism>
<proteinExistence type="predicted"/>
<feature type="transmembrane region" description="Helical" evidence="2">
    <location>
        <begin position="236"/>
        <end position="256"/>
    </location>
</feature>
<dbReference type="EMBL" id="JAABOA010000285">
    <property type="protein sequence ID" value="KAF9584968.1"/>
    <property type="molecule type" value="Genomic_DNA"/>
</dbReference>
<keyword evidence="4" id="KW-1185">Reference proteome</keyword>
<keyword evidence="2" id="KW-0472">Membrane</keyword>
<comment type="caution">
    <text evidence="3">The sequence shown here is derived from an EMBL/GenBank/DDBJ whole genome shotgun (WGS) entry which is preliminary data.</text>
</comment>
<feature type="compositionally biased region" description="Polar residues" evidence="1">
    <location>
        <begin position="323"/>
        <end position="335"/>
    </location>
</feature>
<feature type="region of interest" description="Disordered" evidence="1">
    <location>
        <begin position="65"/>
        <end position="178"/>
    </location>
</feature>
<sequence>MSSEPRKSRASMRTSASHNSTEYVELAHEQEPTVGRCWILSAIVLFLSAAAYSVPNVLSANQVKEPARPFQGDNEGTRSIQTQPHNLQDTTIEESSTKGLEPKWASVGDMDFSQQQHENFQPPPSIVMVQPPLAPSPPPNTADSLSAEKVVPSRQPLSSTAFANSQSHRNDQPGAPPQNSHIWPIIQAMILLSFRIIRWSLVAIWGTVAWTFKAPVDAFVEVSRGPYEMMRDICKAFLPVYSFFTIAAIIGIVVGGSATWIAQLLMAAVGADQDKKVVDVDEWDQRRARSLEEDDSDDGVRYHGDYVGSSPDASPFLSRKRQQASVSQQPRTMTGHSRGRGRFSRANEDMESENDQRDMEDDEWERA</sequence>
<feature type="compositionally biased region" description="Polar residues" evidence="1">
    <location>
        <begin position="11"/>
        <end position="22"/>
    </location>
</feature>
<dbReference type="OrthoDB" id="2444429at2759"/>
<feature type="region of interest" description="Disordered" evidence="1">
    <location>
        <begin position="1"/>
        <end position="22"/>
    </location>
</feature>
<protein>
    <submittedName>
        <fullName evidence="3">Uncharacterized protein</fullName>
    </submittedName>
</protein>
<evidence type="ECO:0000256" key="2">
    <source>
        <dbReference type="SAM" id="Phobius"/>
    </source>
</evidence>
<evidence type="ECO:0000313" key="3">
    <source>
        <dbReference type="EMBL" id="KAF9584968.1"/>
    </source>
</evidence>
<feature type="region of interest" description="Disordered" evidence="1">
    <location>
        <begin position="288"/>
        <end position="367"/>
    </location>
</feature>
<reference evidence="3" key="1">
    <citation type="journal article" date="2020" name="Fungal Divers.">
        <title>Resolving the Mortierellaceae phylogeny through synthesis of multi-gene phylogenetics and phylogenomics.</title>
        <authorList>
            <person name="Vandepol N."/>
            <person name="Liber J."/>
            <person name="Desiro A."/>
            <person name="Na H."/>
            <person name="Kennedy M."/>
            <person name="Barry K."/>
            <person name="Grigoriev I.V."/>
            <person name="Miller A.N."/>
            <person name="O'Donnell K."/>
            <person name="Stajich J.E."/>
            <person name="Bonito G."/>
        </authorList>
    </citation>
    <scope>NUCLEOTIDE SEQUENCE</scope>
    <source>
        <strain evidence="3">KOD1015</strain>
    </source>
</reference>
<evidence type="ECO:0000313" key="4">
    <source>
        <dbReference type="Proteomes" id="UP000780801"/>
    </source>
</evidence>
<feature type="compositionally biased region" description="Polar residues" evidence="1">
    <location>
        <begin position="77"/>
        <end position="98"/>
    </location>
</feature>
<feature type="compositionally biased region" description="Polar residues" evidence="1">
    <location>
        <begin position="155"/>
        <end position="167"/>
    </location>
</feature>
<evidence type="ECO:0000256" key="1">
    <source>
        <dbReference type="SAM" id="MobiDB-lite"/>
    </source>
</evidence>
<name>A0A9P6G0F8_9FUNG</name>
<accession>A0A9P6G0F8</accession>
<dbReference type="AlphaFoldDB" id="A0A9P6G0F8"/>
<feature type="compositionally biased region" description="Acidic residues" evidence="1">
    <location>
        <begin position="349"/>
        <end position="367"/>
    </location>
</feature>
<dbReference type="Proteomes" id="UP000780801">
    <property type="component" value="Unassembled WGS sequence"/>
</dbReference>
<keyword evidence="2" id="KW-1133">Transmembrane helix</keyword>